<sequence>NHPLINIYESSEYYGASEVVRWCPDCGAIVIDVDVDNRIRHGPGRVMKMRFPKFMYEFIELKKQNEGGKDGNKYGSND</sequence>
<accession>A0A0F9NB92</accession>
<evidence type="ECO:0000313" key="1">
    <source>
        <dbReference type="EMBL" id="KKM86045.1"/>
    </source>
</evidence>
<organism evidence="1">
    <name type="scientific">marine sediment metagenome</name>
    <dbReference type="NCBI Taxonomy" id="412755"/>
    <lineage>
        <taxon>unclassified sequences</taxon>
        <taxon>metagenomes</taxon>
        <taxon>ecological metagenomes</taxon>
    </lineage>
</organism>
<feature type="non-terminal residue" evidence="1">
    <location>
        <position position="1"/>
    </location>
</feature>
<comment type="caution">
    <text evidence="1">The sequence shown here is derived from an EMBL/GenBank/DDBJ whole genome shotgun (WGS) entry which is preliminary data.</text>
</comment>
<dbReference type="AlphaFoldDB" id="A0A0F9NB92"/>
<proteinExistence type="predicted"/>
<reference evidence="1" key="1">
    <citation type="journal article" date="2015" name="Nature">
        <title>Complex archaea that bridge the gap between prokaryotes and eukaryotes.</title>
        <authorList>
            <person name="Spang A."/>
            <person name="Saw J.H."/>
            <person name="Jorgensen S.L."/>
            <person name="Zaremba-Niedzwiedzka K."/>
            <person name="Martijn J."/>
            <person name="Lind A.E."/>
            <person name="van Eijk R."/>
            <person name="Schleper C."/>
            <person name="Guy L."/>
            <person name="Ettema T.J."/>
        </authorList>
    </citation>
    <scope>NUCLEOTIDE SEQUENCE</scope>
</reference>
<name>A0A0F9NB92_9ZZZZ</name>
<protein>
    <submittedName>
        <fullName evidence="1">Uncharacterized protein</fullName>
    </submittedName>
</protein>
<dbReference type="EMBL" id="LAZR01007318">
    <property type="protein sequence ID" value="KKM86045.1"/>
    <property type="molecule type" value="Genomic_DNA"/>
</dbReference>
<gene>
    <name evidence="1" type="ORF">LCGC14_1283090</name>
</gene>